<keyword evidence="3" id="KW-1185">Reference proteome</keyword>
<organism evidence="2 3">
    <name type="scientific">Triparma strigata</name>
    <dbReference type="NCBI Taxonomy" id="1606541"/>
    <lineage>
        <taxon>Eukaryota</taxon>
        <taxon>Sar</taxon>
        <taxon>Stramenopiles</taxon>
        <taxon>Ochrophyta</taxon>
        <taxon>Bolidophyceae</taxon>
        <taxon>Parmales</taxon>
        <taxon>Triparmaceae</taxon>
        <taxon>Triparma</taxon>
    </lineage>
</organism>
<feature type="region of interest" description="Disordered" evidence="1">
    <location>
        <begin position="27"/>
        <end position="50"/>
    </location>
</feature>
<evidence type="ECO:0000313" key="2">
    <source>
        <dbReference type="EMBL" id="GMH73354.1"/>
    </source>
</evidence>
<reference evidence="3" key="1">
    <citation type="journal article" date="2023" name="Commun. Biol.">
        <title>Genome analysis of Parmales, the sister group of diatoms, reveals the evolutionary specialization of diatoms from phago-mixotrophs to photoautotrophs.</title>
        <authorList>
            <person name="Ban H."/>
            <person name="Sato S."/>
            <person name="Yoshikawa S."/>
            <person name="Yamada K."/>
            <person name="Nakamura Y."/>
            <person name="Ichinomiya M."/>
            <person name="Sato N."/>
            <person name="Blanc-Mathieu R."/>
            <person name="Endo H."/>
            <person name="Kuwata A."/>
            <person name="Ogata H."/>
        </authorList>
    </citation>
    <scope>NUCLEOTIDE SEQUENCE [LARGE SCALE GENOMIC DNA]</scope>
    <source>
        <strain evidence="3">NIES 3701</strain>
    </source>
</reference>
<feature type="region of interest" description="Disordered" evidence="1">
    <location>
        <begin position="172"/>
        <end position="214"/>
    </location>
</feature>
<evidence type="ECO:0000256" key="1">
    <source>
        <dbReference type="SAM" id="MobiDB-lite"/>
    </source>
</evidence>
<sequence length="320" mass="33938">MTTSCKSQSHLLSSGYAFQDSNYTKERLAGSKSKKYPNPNPTPSSSPPLSKYCALPTVNGEFEIHFPQFAWPHGTQTSGNSLNHVPFLSPTLLENIYPLLESYLPMNPTSSKNASAHPPDVRDGFNTFSGYLPPSSPSSSPTSNPTSKNRPQPFQIPEKLDLAMAAVALAPRSGFGRKGPGARGASSEATFECLPSSSAPTPSPTLNNSETPKSHLLPPFLSTLLDLPTFTESANKSDANGQSLLLPPPPVMCLAGDDDKFGEDPNPSSASKANHPNCFMSGDGTQAESKARGAGVERSVNAYCACCGPNEESRGRGSRF</sequence>
<feature type="compositionally biased region" description="Low complexity" evidence="1">
    <location>
        <begin position="194"/>
        <end position="209"/>
    </location>
</feature>
<comment type="caution">
    <text evidence="2">The sequence shown here is derived from an EMBL/GenBank/DDBJ whole genome shotgun (WGS) entry which is preliminary data.</text>
</comment>
<feature type="compositionally biased region" description="Low complexity" evidence="1">
    <location>
        <begin position="137"/>
        <end position="147"/>
    </location>
</feature>
<protein>
    <submittedName>
        <fullName evidence="2">Uncharacterized protein</fullName>
    </submittedName>
</protein>
<name>A0A9W7E9K8_9STRA</name>
<proteinExistence type="predicted"/>
<gene>
    <name evidence="2" type="ORF">TrST_g2401</name>
</gene>
<accession>A0A9W7E9K8</accession>
<feature type="region of interest" description="Disordered" evidence="1">
    <location>
        <begin position="110"/>
        <end position="154"/>
    </location>
</feature>
<dbReference type="AlphaFoldDB" id="A0A9W7E9K8"/>
<dbReference type="Proteomes" id="UP001165085">
    <property type="component" value="Unassembled WGS sequence"/>
</dbReference>
<evidence type="ECO:0000313" key="3">
    <source>
        <dbReference type="Proteomes" id="UP001165085"/>
    </source>
</evidence>
<dbReference type="EMBL" id="BRXY01000167">
    <property type="protein sequence ID" value="GMH73354.1"/>
    <property type="molecule type" value="Genomic_DNA"/>
</dbReference>
<feature type="region of interest" description="Disordered" evidence="1">
    <location>
        <begin position="258"/>
        <end position="293"/>
    </location>
</feature>